<dbReference type="OrthoDB" id="784829at2"/>
<dbReference type="InterPro" id="IPR025048">
    <property type="entry name" value="DUF3987"/>
</dbReference>
<dbReference type="Pfam" id="PF13148">
    <property type="entry name" value="DUF3987"/>
    <property type="match status" value="1"/>
</dbReference>
<reference evidence="3 4" key="1">
    <citation type="submission" date="2019-05" db="EMBL/GenBank/DDBJ databases">
        <title>Thiomicrorhabdus sediminis sp. nov, a novel sulfur-oxidizing bacterium isolated from coastal sediment.</title>
        <authorList>
            <person name="Liu X."/>
        </authorList>
    </citation>
    <scope>NUCLEOTIDE SEQUENCE [LARGE SCALE GENOMIC DNA]</scope>
    <source>
        <strain evidence="3 4">G1</strain>
    </source>
</reference>
<evidence type="ECO:0000259" key="1">
    <source>
        <dbReference type="Pfam" id="PF08707"/>
    </source>
</evidence>
<dbReference type="CDD" id="cd01029">
    <property type="entry name" value="TOPRIM_primases"/>
    <property type="match status" value="1"/>
</dbReference>
<gene>
    <name evidence="3" type="ORF">FE785_06225</name>
</gene>
<dbReference type="KEGG" id="thig:FE785_06225"/>
<dbReference type="InterPro" id="IPR034154">
    <property type="entry name" value="TOPRIM_DnaG/twinkle"/>
</dbReference>
<dbReference type="InterPro" id="IPR006171">
    <property type="entry name" value="TOPRIM_dom"/>
</dbReference>
<keyword evidence="4" id="KW-1185">Reference proteome</keyword>
<dbReference type="Proteomes" id="UP000304864">
    <property type="component" value="Chromosome"/>
</dbReference>
<feature type="domain" description="Primase C-terminal 2" evidence="1">
    <location>
        <begin position="61"/>
        <end position="133"/>
    </location>
</feature>
<dbReference type="EMBL" id="CP040602">
    <property type="protein sequence ID" value="QCU90255.1"/>
    <property type="molecule type" value="Genomic_DNA"/>
</dbReference>
<accession>A0A4P9K5H9</accession>
<sequence length="893" mass="99637">MECFPMVSLVKPLEDNVFGIPFNISDGLGEMTPHLRNSPNRLADLMFIGEDRHIGLQDVSQMLIKIEPNADLSRDDWVKLAMAVYDEFSEFGREPFEAWSRRSTSYDPDDFDAMWNSMNRGGGITIATLVKKAFESGWTPLPKTPEEIAQLEAEAKVRQAYNAVISEQKAKEKAEQHLIASEEAQSIFESAKPAPENHSYLMNKQVKPHGVKVDANGTLIIPITGTQSPFIGKFQSLQLIYRNGDKRFTKGGKKSGGYYIIQQIEDAPIIICEGFATGATIAEHYANNCTVICAFDAGNLIHVAKAFRENYSSLNIIIAADNDRIDENGNPRTENPGVKAATRAAQAVVGELVIPVFAEDEIGSDWNDRYLLDIEVGLSAEEIKSKFQTLNASSISSNELEQEPVIIPLVVDLPDVRPFEFDLLPSSLEPWLKDIQARMQCPADFLAVGAMVAIAGLIGRKVGIYPKQFDDWLVIPNLWGAMIGRPSIMKTPALSEVMKPIHRLAKLAEEEYQQILVDHEVDNIALEAEKKVAEDAIKKAAKSSDPLKMEVAKNNYRLVLEAESNSTPTEKRYIVNDATVEALGIKLNENPNGVILLRDELAGWIRGLDREDKANDRAFYLECFNGSGFYIYDRVGRGTLKIESTTLSIIGGIQPSVLAPHIAQSINNGTGNDGFIQRFQLAVYPDDCKEWVNVDRYPDKVAKEKAFELFKRLVTLPERRDEEGSVIGLRFDQQAQQVFNSWREQLELTIRVKDIHPALESHLAKYRSLLPSIALLLELADNPEAKSVGVVATNKAVRWCEYLQSHMNRIYAGAVDNDILAAQKVLENREKLGNPFKPREIAQKGWAGLKTTTEVKAALSVLVEHGYLIEQIKTHMTGGRPSEIYQWNTALKN</sequence>
<dbReference type="AlphaFoldDB" id="A0A4P9K5H9"/>
<name>A0A4P9K5H9_9GAMM</name>
<evidence type="ECO:0000259" key="2">
    <source>
        <dbReference type="Pfam" id="PF13362"/>
    </source>
</evidence>
<proteinExistence type="predicted"/>
<dbReference type="Pfam" id="PF13362">
    <property type="entry name" value="Toprim_3"/>
    <property type="match status" value="1"/>
</dbReference>
<protein>
    <submittedName>
        <fullName evidence="3">DUF3987 domain-containing protein</fullName>
    </submittedName>
</protein>
<dbReference type="InterPro" id="IPR014819">
    <property type="entry name" value="PriCT_2"/>
</dbReference>
<dbReference type="Pfam" id="PF08707">
    <property type="entry name" value="PriCT_2"/>
    <property type="match status" value="1"/>
</dbReference>
<feature type="domain" description="Toprim" evidence="2">
    <location>
        <begin position="269"/>
        <end position="368"/>
    </location>
</feature>
<dbReference type="GO" id="GO:0016817">
    <property type="term" value="F:hydrolase activity, acting on acid anhydrides"/>
    <property type="evidence" value="ECO:0007669"/>
    <property type="project" value="InterPro"/>
</dbReference>
<evidence type="ECO:0000313" key="3">
    <source>
        <dbReference type="EMBL" id="QCU90255.1"/>
    </source>
</evidence>
<organism evidence="3 4">
    <name type="scientific">Thiomicrorhabdus sediminis</name>
    <dbReference type="NCBI Taxonomy" id="2580412"/>
    <lineage>
        <taxon>Bacteria</taxon>
        <taxon>Pseudomonadati</taxon>
        <taxon>Pseudomonadota</taxon>
        <taxon>Gammaproteobacteria</taxon>
        <taxon>Thiotrichales</taxon>
        <taxon>Piscirickettsiaceae</taxon>
        <taxon>Thiomicrorhabdus</taxon>
    </lineage>
</organism>
<evidence type="ECO:0000313" key="4">
    <source>
        <dbReference type="Proteomes" id="UP000304864"/>
    </source>
</evidence>